<proteinExistence type="predicted"/>
<accession>F6GUA0</accession>
<sequence length="38" mass="4294">MGLDTYCCLIFYGLTLIHLTGPLSQVVVQIIREELIDL</sequence>
<reference evidence="2" key="1">
    <citation type="journal article" date="2007" name="Nature">
        <title>The grapevine genome sequence suggests ancestral hexaploidization in major angiosperm phyla.</title>
        <authorList>
            <consortium name="The French-Italian Public Consortium for Grapevine Genome Characterization."/>
            <person name="Jaillon O."/>
            <person name="Aury J.-M."/>
            <person name="Noel B."/>
            <person name="Policriti A."/>
            <person name="Clepet C."/>
            <person name="Casagrande A."/>
            <person name="Choisne N."/>
            <person name="Aubourg S."/>
            <person name="Vitulo N."/>
            <person name="Jubin C."/>
            <person name="Vezzi A."/>
            <person name="Legeai F."/>
            <person name="Hugueney P."/>
            <person name="Dasilva C."/>
            <person name="Horner D."/>
            <person name="Mica E."/>
            <person name="Jublot D."/>
            <person name="Poulain J."/>
            <person name="Bruyere C."/>
            <person name="Billault A."/>
            <person name="Segurens B."/>
            <person name="Gouyvenoux M."/>
            <person name="Ugarte E."/>
            <person name="Cattonaro F."/>
            <person name="Anthouard V."/>
            <person name="Vico V."/>
            <person name="Del Fabbro C."/>
            <person name="Alaux M."/>
            <person name="Di Gaspero G."/>
            <person name="Dumas V."/>
            <person name="Felice N."/>
            <person name="Paillard S."/>
            <person name="Juman I."/>
            <person name="Moroldo M."/>
            <person name="Scalabrin S."/>
            <person name="Canaguier A."/>
            <person name="Le Clainche I."/>
            <person name="Malacrida G."/>
            <person name="Durand E."/>
            <person name="Pesole G."/>
            <person name="Laucou V."/>
            <person name="Chatelet P."/>
            <person name="Merdinoglu D."/>
            <person name="Delledonne M."/>
            <person name="Pezzotti M."/>
            <person name="Lecharny A."/>
            <person name="Scarpelli C."/>
            <person name="Artiguenave F."/>
            <person name="Pe M.E."/>
            <person name="Valle G."/>
            <person name="Morgante M."/>
            <person name="Caboche M."/>
            <person name="Adam-Blondon A.-F."/>
            <person name="Weissenbach J."/>
            <person name="Quetier F."/>
            <person name="Wincker P."/>
        </authorList>
    </citation>
    <scope>NUCLEOTIDE SEQUENCE [LARGE SCALE GENOMIC DNA]</scope>
    <source>
        <strain evidence="2">cv. Pinot noir / PN40024</strain>
    </source>
</reference>
<name>F6GUA0_VITVI</name>
<dbReference type="Proteomes" id="UP000009183">
    <property type="component" value="Chromosome 6"/>
</dbReference>
<dbReference type="PaxDb" id="29760-VIT_06s0004g01590.t01"/>
<keyword evidence="2" id="KW-1185">Reference proteome</keyword>
<evidence type="ECO:0000313" key="2">
    <source>
        <dbReference type="Proteomes" id="UP000009183"/>
    </source>
</evidence>
<gene>
    <name evidence="1" type="ordered locus">VIT_06s0004g01590</name>
</gene>
<dbReference type="AlphaFoldDB" id="F6GUA0"/>
<evidence type="ECO:0000313" key="1">
    <source>
        <dbReference type="EMBL" id="CCB43742.1"/>
    </source>
</evidence>
<dbReference type="HOGENOM" id="CLU_3336595_0_0_1"/>
<organism evidence="1 2">
    <name type="scientific">Vitis vinifera</name>
    <name type="common">Grape</name>
    <dbReference type="NCBI Taxonomy" id="29760"/>
    <lineage>
        <taxon>Eukaryota</taxon>
        <taxon>Viridiplantae</taxon>
        <taxon>Streptophyta</taxon>
        <taxon>Embryophyta</taxon>
        <taxon>Tracheophyta</taxon>
        <taxon>Spermatophyta</taxon>
        <taxon>Magnoliopsida</taxon>
        <taxon>eudicotyledons</taxon>
        <taxon>Gunneridae</taxon>
        <taxon>Pentapetalae</taxon>
        <taxon>rosids</taxon>
        <taxon>Vitales</taxon>
        <taxon>Vitaceae</taxon>
        <taxon>Viteae</taxon>
        <taxon>Vitis</taxon>
    </lineage>
</organism>
<protein>
    <submittedName>
        <fullName evidence="1">Uncharacterized protein</fullName>
    </submittedName>
</protein>
<dbReference type="InParanoid" id="F6GUA0"/>
<dbReference type="EMBL" id="FN594951">
    <property type="protein sequence ID" value="CCB43742.1"/>
    <property type="molecule type" value="Genomic_DNA"/>
</dbReference>